<keyword evidence="3" id="KW-1185">Reference proteome</keyword>
<keyword evidence="2" id="KW-0808">Transferase</keyword>
<dbReference type="STRING" id="1238182.C882_1474"/>
<dbReference type="CDD" id="cd05154">
    <property type="entry name" value="ACAD10_11_N-like"/>
    <property type="match status" value="1"/>
</dbReference>
<feature type="domain" description="Aminoglycoside phosphotransferase" evidence="1">
    <location>
        <begin position="37"/>
        <end position="259"/>
    </location>
</feature>
<reference evidence="2 3" key="1">
    <citation type="journal article" date="2013" name="Genome Announc.">
        <title>Draft Genome Sequence of an Alphaproteobacterium, Caenispirillum salinarum AK4(T), Isolated from a Solar Saltern.</title>
        <authorList>
            <person name="Khatri I."/>
            <person name="Singh A."/>
            <person name="Korpole S."/>
            <person name="Pinnaka A.K."/>
            <person name="Subramanian S."/>
        </authorList>
    </citation>
    <scope>NUCLEOTIDE SEQUENCE [LARGE SCALE GENOMIC DNA]</scope>
    <source>
        <strain evidence="2 3">AK4</strain>
    </source>
</reference>
<accession>K9HAP0</accession>
<evidence type="ECO:0000259" key="1">
    <source>
        <dbReference type="Pfam" id="PF01636"/>
    </source>
</evidence>
<sequence length="349" mass="38575">MSSQTAEDLRGLDPASVEAALRDSIPGLGDGPMGVEMIAGGQSNPTFFLRFANRDLVLRKQPPGKLLPSAHAVDREYRVMKALADTPVPVPEMLLYCDDASVTGTPFYVMERVPGRVFHDSALPGMDPDHRRACYASMTDTLAALHDVDVDAVGLSDYGRPGNYFERQIRRWTRQYRADQEEAGSNMPEAERLIEWLPANMPEDDGMTGLCHGDYRIGNLMFHPTEPRVVAVLDWELSTLGHPLADLGYTLMFWRMTPDEYGGLAGLDLPALGLPTAEEHVARYFEKRGLPNSMMPFHEVFALFRFAMILEGVAARARRGNAASADALEVGGRARAFAQRAVHIIETRG</sequence>
<dbReference type="Gene3D" id="3.30.200.20">
    <property type="entry name" value="Phosphorylase Kinase, domain 1"/>
    <property type="match status" value="1"/>
</dbReference>
<dbReference type="Pfam" id="PF01636">
    <property type="entry name" value="APH"/>
    <property type="match status" value="1"/>
</dbReference>
<dbReference type="GO" id="GO:0016740">
    <property type="term" value="F:transferase activity"/>
    <property type="evidence" value="ECO:0007669"/>
    <property type="project" value="UniProtKB-KW"/>
</dbReference>
<dbReference type="eggNOG" id="COG3173">
    <property type="taxonomic scope" value="Bacteria"/>
</dbReference>
<gene>
    <name evidence="2" type="ORF">C882_1474</name>
</gene>
<dbReference type="InterPro" id="IPR041726">
    <property type="entry name" value="ACAD10_11_N"/>
</dbReference>
<dbReference type="InterPro" id="IPR002575">
    <property type="entry name" value="Aminoglycoside_PTrfase"/>
</dbReference>
<dbReference type="SUPFAM" id="SSF56112">
    <property type="entry name" value="Protein kinase-like (PK-like)"/>
    <property type="match status" value="1"/>
</dbReference>
<dbReference type="Proteomes" id="UP000009881">
    <property type="component" value="Unassembled WGS sequence"/>
</dbReference>
<organism evidence="2 3">
    <name type="scientific">Caenispirillum salinarum AK4</name>
    <dbReference type="NCBI Taxonomy" id="1238182"/>
    <lineage>
        <taxon>Bacteria</taxon>
        <taxon>Pseudomonadati</taxon>
        <taxon>Pseudomonadota</taxon>
        <taxon>Alphaproteobacteria</taxon>
        <taxon>Rhodospirillales</taxon>
        <taxon>Novispirillaceae</taxon>
        <taxon>Caenispirillum</taxon>
    </lineage>
</organism>
<dbReference type="EMBL" id="ANHY01000019">
    <property type="protein sequence ID" value="EKV27628.1"/>
    <property type="molecule type" value="Genomic_DNA"/>
</dbReference>
<dbReference type="AlphaFoldDB" id="K9HAP0"/>
<name>K9HAP0_9PROT</name>
<evidence type="ECO:0000313" key="3">
    <source>
        <dbReference type="Proteomes" id="UP000009881"/>
    </source>
</evidence>
<dbReference type="InterPro" id="IPR052898">
    <property type="entry name" value="ACAD10-like"/>
</dbReference>
<comment type="caution">
    <text evidence="2">The sequence shown here is derived from an EMBL/GenBank/DDBJ whole genome shotgun (WGS) entry which is preliminary data.</text>
</comment>
<evidence type="ECO:0000313" key="2">
    <source>
        <dbReference type="EMBL" id="EKV27628.1"/>
    </source>
</evidence>
<dbReference type="PATRIC" id="fig|1238182.3.peg.3688"/>
<proteinExistence type="predicted"/>
<dbReference type="Gene3D" id="3.90.1200.10">
    <property type="match status" value="1"/>
</dbReference>
<dbReference type="InterPro" id="IPR011009">
    <property type="entry name" value="Kinase-like_dom_sf"/>
</dbReference>
<dbReference type="RefSeq" id="WP_009542130.1">
    <property type="nucleotide sequence ID" value="NZ_ANHY01000019.1"/>
</dbReference>
<dbReference type="PANTHER" id="PTHR47829">
    <property type="entry name" value="HYDROLASE, PUTATIVE (AFU_ORTHOLOGUE AFUA_1G12880)-RELATED"/>
    <property type="match status" value="1"/>
</dbReference>
<dbReference type="PANTHER" id="PTHR47829:SF3">
    <property type="entry name" value="AMINOGLYCOSIDE PHOSPHOTRANSFERASE DOMAIN-CONTAINING PROTEIN"/>
    <property type="match status" value="1"/>
</dbReference>
<dbReference type="OrthoDB" id="3806873at2"/>
<protein>
    <submittedName>
        <fullName evidence="2">Putative aminoglycoside phosphotransferase</fullName>
    </submittedName>
</protein>